<gene>
    <name evidence="1" type="ORF">S06H3_50917</name>
</gene>
<dbReference type="EMBL" id="BARV01032271">
    <property type="protein sequence ID" value="GAI33092.1"/>
    <property type="molecule type" value="Genomic_DNA"/>
</dbReference>
<dbReference type="AlphaFoldDB" id="X1MN76"/>
<organism evidence="1">
    <name type="scientific">marine sediment metagenome</name>
    <dbReference type="NCBI Taxonomy" id="412755"/>
    <lineage>
        <taxon>unclassified sequences</taxon>
        <taxon>metagenomes</taxon>
        <taxon>ecological metagenomes</taxon>
    </lineage>
</organism>
<name>X1MN76_9ZZZZ</name>
<comment type="caution">
    <text evidence="1">The sequence shown here is derived from an EMBL/GenBank/DDBJ whole genome shotgun (WGS) entry which is preliminary data.</text>
</comment>
<reference evidence="1" key="1">
    <citation type="journal article" date="2014" name="Front. Microbiol.">
        <title>High frequency of phylogenetically diverse reductive dehalogenase-homologous genes in deep subseafloor sedimentary metagenomes.</title>
        <authorList>
            <person name="Kawai M."/>
            <person name="Futagami T."/>
            <person name="Toyoda A."/>
            <person name="Takaki Y."/>
            <person name="Nishi S."/>
            <person name="Hori S."/>
            <person name="Arai W."/>
            <person name="Tsubouchi T."/>
            <person name="Morono Y."/>
            <person name="Uchiyama I."/>
            <person name="Ito T."/>
            <person name="Fujiyama A."/>
            <person name="Inagaki F."/>
            <person name="Takami H."/>
        </authorList>
    </citation>
    <scope>NUCLEOTIDE SEQUENCE</scope>
    <source>
        <strain evidence="1">Expedition CK06-06</strain>
    </source>
</reference>
<protein>
    <submittedName>
        <fullName evidence="1">Uncharacterized protein</fullName>
    </submittedName>
</protein>
<evidence type="ECO:0000313" key="1">
    <source>
        <dbReference type="EMBL" id="GAI33092.1"/>
    </source>
</evidence>
<sequence length="154" mass="17242">MAEPFEEYLDYLRKNLTQLEQVGDSLSGADERIDYAVRQLLTSQGKINELAQLITELKEAGFVMPKQTQQINFRYTVPAGLGIRAEEQVPLDGIISSVCFHFPPGAEGWVQIAFGHGYKQIMPISGFLQLDDATPIFPASEVVSRNEIIWVVIQ</sequence>
<proteinExistence type="predicted"/>
<accession>X1MN76</accession>
<feature type="non-terminal residue" evidence="1">
    <location>
        <position position="154"/>
    </location>
</feature>